<evidence type="ECO:0000313" key="2">
    <source>
        <dbReference type="Proteomes" id="UP000215355"/>
    </source>
</evidence>
<proteinExistence type="predicted"/>
<dbReference type="KEGG" id="smiz:4412673_03795"/>
<organism evidence="1 2">
    <name type="scientific">Sphingobacterium mizutaii</name>
    <dbReference type="NCBI Taxonomy" id="1010"/>
    <lineage>
        <taxon>Bacteria</taxon>
        <taxon>Pseudomonadati</taxon>
        <taxon>Bacteroidota</taxon>
        <taxon>Sphingobacteriia</taxon>
        <taxon>Sphingobacteriales</taxon>
        <taxon>Sphingobacteriaceae</taxon>
        <taxon>Sphingobacterium</taxon>
    </lineage>
</organism>
<name>A0AAJ4XER9_9SPHI</name>
<dbReference type="AlphaFoldDB" id="A0AAJ4XER9"/>
<sequence length="40" mass="4608">MERIEKRAKKLGLEKGYYLLLLAILGIEDPDHSDNRPLAK</sequence>
<dbReference type="RefSeq" id="WP_261771987.1">
    <property type="nucleotide sequence ID" value="NZ_CP158798.1"/>
</dbReference>
<reference evidence="1 2" key="1">
    <citation type="submission" date="2017-06" db="EMBL/GenBank/DDBJ databases">
        <authorList>
            <consortium name="Pathogen Informatics"/>
        </authorList>
    </citation>
    <scope>NUCLEOTIDE SEQUENCE [LARGE SCALE GENOMIC DNA]</scope>
    <source>
        <strain evidence="1 2">NCTC12149</strain>
    </source>
</reference>
<evidence type="ECO:0000313" key="1">
    <source>
        <dbReference type="EMBL" id="SNV62388.1"/>
    </source>
</evidence>
<dbReference type="Proteomes" id="UP000215355">
    <property type="component" value="Chromosome 1"/>
</dbReference>
<protein>
    <submittedName>
        <fullName evidence="1">Uncharacterized protein</fullName>
    </submittedName>
</protein>
<gene>
    <name evidence="1" type="ORF">SAMEA4412673_03795</name>
</gene>
<dbReference type="EMBL" id="LT906468">
    <property type="protein sequence ID" value="SNV62388.1"/>
    <property type="molecule type" value="Genomic_DNA"/>
</dbReference>
<accession>A0AAJ4XER9</accession>